<keyword evidence="4 7" id="KW-0067">ATP-binding</keyword>
<dbReference type="InterPro" id="IPR050153">
    <property type="entry name" value="Metal_Ion_Import_ABC"/>
</dbReference>
<dbReference type="InterPro" id="IPR027417">
    <property type="entry name" value="P-loop_NTPase"/>
</dbReference>
<dbReference type="Gene3D" id="3.40.50.300">
    <property type="entry name" value="P-loop containing nucleotide triphosphate hydrolases"/>
    <property type="match status" value="1"/>
</dbReference>
<name>A0A6L4WWQ8_9BACT</name>
<evidence type="ECO:0000313" key="6">
    <source>
        <dbReference type="EMBL" id="KAB7888879.1"/>
    </source>
</evidence>
<evidence type="ECO:0000313" key="7">
    <source>
        <dbReference type="EMBL" id="KAB7889691.1"/>
    </source>
</evidence>
<evidence type="ECO:0000256" key="4">
    <source>
        <dbReference type="ARBA" id="ARBA00022840"/>
    </source>
</evidence>
<evidence type="ECO:0000256" key="1">
    <source>
        <dbReference type="ARBA" id="ARBA00005417"/>
    </source>
</evidence>
<dbReference type="EMBL" id="WFKJ01000043">
    <property type="protein sequence ID" value="KAB7888879.1"/>
    <property type="molecule type" value="Genomic_DNA"/>
</dbReference>
<evidence type="ECO:0000256" key="3">
    <source>
        <dbReference type="ARBA" id="ARBA00022741"/>
    </source>
</evidence>
<keyword evidence="3" id="KW-0547">Nucleotide-binding</keyword>
<dbReference type="InterPro" id="IPR003439">
    <property type="entry name" value="ABC_transporter-like_ATP-bd"/>
</dbReference>
<accession>A0A6L4WWQ8</accession>
<dbReference type="PROSITE" id="PS50893">
    <property type="entry name" value="ABC_TRANSPORTER_2"/>
    <property type="match status" value="1"/>
</dbReference>
<comment type="caution">
    <text evidence="7">The sequence shown here is derived from an EMBL/GenBank/DDBJ whole genome shotgun (WGS) entry which is preliminary data.</text>
</comment>
<dbReference type="SUPFAM" id="SSF52540">
    <property type="entry name" value="P-loop containing nucleoside triphosphate hydrolases"/>
    <property type="match status" value="1"/>
</dbReference>
<dbReference type="Proteomes" id="UP000472839">
    <property type="component" value="Unassembled WGS sequence"/>
</dbReference>
<evidence type="ECO:0000259" key="5">
    <source>
        <dbReference type="PROSITE" id="PS50893"/>
    </source>
</evidence>
<gene>
    <name evidence="6" type="ORF">GBG18_12175</name>
    <name evidence="7" type="ORF">GBG19_05395</name>
</gene>
<dbReference type="GO" id="GO:0016887">
    <property type="term" value="F:ATP hydrolysis activity"/>
    <property type="evidence" value="ECO:0007669"/>
    <property type="project" value="InterPro"/>
</dbReference>
<protein>
    <submittedName>
        <fullName evidence="7">ATP-binding cassette domain-containing protein</fullName>
    </submittedName>
</protein>
<organism evidence="7 9">
    <name type="scientific">Poseidonibacter ostreae</name>
    <dbReference type="NCBI Taxonomy" id="2654171"/>
    <lineage>
        <taxon>Bacteria</taxon>
        <taxon>Pseudomonadati</taxon>
        <taxon>Campylobacterota</taxon>
        <taxon>Epsilonproteobacteria</taxon>
        <taxon>Campylobacterales</taxon>
        <taxon>Arcobacteraceae</taxon>
        <taxon>Poseidonibacter</taxon>
    </lineage>
</organism>
<dbReference type="Pfam" id="PF00005">
    <property type="entry name" value="ABC_tran"/>
    <property type="match status" value="1"/>
</dbReference>
<dbReference type="PANTHER" id="PTHR42734:SF17">
    <property type="entry name" value="METAL TRANSPORT SYSTEM ATP-BINDING PROTEIN TM_0124-RELATED"/>
    <property type="match status" value="1"/>
</dbReference>
<dbReference type="EMBL" id="WFKK01000011">
    <property type="protein sequence ID" value="KAB7889691.1"/>
    <property type="molecule type" value="Genomic_DNA"/>
</dbReference>
<comment type="similarity">
    <text evidence="1">Belongs to the ABC transporter superfamily.</text>
</comment>
<evidence type="ECO:0000256" key="2">
    <source>
        <dbReference type="ARBA" id="ARBA00022448"/>
    </source>
</evidence>
<dbReference type="SMART" id="SM00382">
    <property type="entry name" value="AAA"/>
    <property type="match status" value="1"/>
</dbReference>
<proteinExistence type="inferred from homology"/>
<reference evidence="8 9" key="1">
    <citation type="submission" date="2019-10" db="EMBL/GenBank/DDBJ databases">
        <title>Poseidonibacter ostreae sp. nov., isolated from the gut of the Ostrea denselamellosa.</title>
        <authorList>
            <person name="Choi A."/>
        </authorList>
    </citation>
    <scope>NUCLEOTIDE SEQUENCE [LARGE SCALE GENOMIC DNA]</scope>
    <source>
        <strain evidence="7 9">SJOD-M-33</strain>
        <strain evidence="6 8">SJOD-M-5</strain>
    </source>
</reference>
<keyword evidence="8" id="KW-1185">Reference proteome</keyword>
<dbReference type="AlphaFoldDB" id="A0A6L4WWQ8"/>
<evidence type="ECO:0000313" key="9">
    <source>
        <dbReference type="Proteomes" id="UP000472839"/>
    </source>
</evidence>
<dbReference type="Proteomes" id="UP000461010">
    <property type="component" value="Unassembled WGS sequence"/>
</dbReference>
<feature type="domain" description="ABC transporter" evidence="5">
    <location>
        <begin position="9"/>
        <end position="251"/>
    </location>
</feature>
<dbReference type="InterPro" id="IPR003593">
    <property type="entry name" value="AAA+_ATPase"/>
</dbReference>
<dbReference type="RefSeq" id="WP_152191461.1">
    <property type="nucleotide sequence ID" value="NZ_WFKJ01000043.1"/>
</dbReference>
<dbReference type="GO" id="GO:0005524">
    <property type="term" value="F:ATP binding"/>
    <property type="evidence" value="ECO:0007669"/>
    <property type="project" value="UniProtKB-KW"/>
</dbReference>
<evidence type="ECO:0000313" key="8">
    <source>
        <dbReference type="Proteomes" id="UP000461010"/>
    </source>
</evidence>
<keyword evidence="2" id="KW-0813">Transport</keyword>
<sequence>MKNSSDTIINFENIYVSYDVKPILENINLKIKEKEHWAILGSNGSGKSTLIKLISNDLYPNTKYHFKKEIFGKTRWSIFDLKKNLGIITNDLHNYFEKQGSFLTAYEVILSGYFSSIGVFKHQDFKQEQHAKALEVLEFLEILDIKDKRVGHMSTGQLRRCIIGRALVHNPKAFILDEPTVGLDIKAQRSFIKVIQKLSQKASIILVTHHIEEIFPEVSHVALVYNKTIFKQGRKEKILSSKNLSEIFEIDINLEEENEKYYIKSII</sequence>
<dbReference type="PANTHER" id="PTHR42734">
    <property type="entry name" value="METAL TRANSPORT SYSTEM ATP-BINDING PROTEIN TM_0124-RELATED"/>
    <property type="match status" value="1"/>
</dbReference>